<dbReference type="Pfam" id="PF08216">
    <property type="entry name" value="CTNNBL"/>
    <property type="match status" value="1"/>
</dbReference>
<evidence type="ECO:0000256" key="4">
    <source>
        <dbReference type="ARBA" id="ARBA00023054"/>
    </source>
</evidence>
<keyword evidence="3" id="KW-0677">Repeat</keyword>
<dbReference type="EMBL" id="JAKJXP020000090">
    <property type="protein sequence ID" value="KAK7747625.1"/>
    <property type="molecule type" value="Genomic_DNA"/>
</dbReference>
<feature type="domain" description="Beta-catenin-like protein 1 N-terminal" evidence="7">
    <location>
        <begin position="107"/>
        <end position="212"/>
    </location>
</feature>
<keyword evidence="5" id="KW-0539">Nucleus</keyword>
<keyword evidence="4" id="KW-0175">Coiled coil</keyword>
<evidence type="ECO:0000256" key="6">
    <source>
        <dbReference type="SAM" id="MobiDB-lite"/>
    </source>
</evidence>
<evidence type="ECO:0000313" key="8">
    <source>
        <dbReference type="EMBL" id="KAK7747625.1"/>
    </source>
</evidence>
<dbReference type="AlphaFoldDB" id="A0AAN9UJG7"/>
<feature type="region of interest" description="Disordered" evidence="6">
    <location>
        <begin position="629"/>
        <end position="658"/>
    </location>
</feature>
<feature type="compositionally biased region" description="Acidic residues" evidence="6">
    <location>
        <begin position="631"/>
        <end position="644"/>
    </location>
</feature>
<dbReference type="InterPro" id="IPR016024">
    <property type="entry name" value="ARM-type_fold"/>
</dbReference>
<dbReference type="Gene3D" id="1.25.10.10">
    <property type="entry name" value="Leucine-rich Repeat Variant"/>
    <property type="match status" value="1"/>
</dbReference>
<dbReference type="PANTHER" id="PTHR14978:SF0">
    <property type="entry name" value="BETA-CATENIN-LIKE PROTEIN 1"/>
    <property type="match status" value="1"/>
</dbReference>
<dbReference type="InterPro" id="IPR039678">
    <property type="entry name" value="CTNNBL1"/>
</dbReference>
<evidence type="ECO:0000256" key="3">
    <source>
        <dbReference type="ARBA" id="ARBA00022737"/>
    </source>
</evidence>
<proteinExistence type="predicted"/>
<feature type="region of interest" description="Disordered" evidence="6">
    <location>
        <begin position="1"/>
        <end position="96"/>
    </location>
</feature>
<sequence>MTSIDELFKASGVGNKRKLEPLRDPNQVYKSARLTPDGHSSRHARIDEEDTEAGPAPPPPDGAEDEDGDYGPGLPPDDEDADNDDEEGRFFGGGITAQESEVLNYMDEREKDDTNGMTTAAATTAKFDVAWLRKTALNFEKRITRNAEQRARFEGEPQRFIQSEAELDAEVKALSILAEHPNLYPEFARLGCAASLVGLLAHDNTDVAVDAVEIVGELTDEDVAADEAQWRALVDALLDADLLGLLVSNLARLDERNEEVDRAGVYYALGVVENLCSGSGEAARTAERVGAHDGLLRWLLRRIQAKESPVTQNKQYAAEVLAILAQTSAKNRRKLASPIPALEDGSSGDGDGNYIDAVDILLQLAAAYRKRDPQKGDGNEEEYMQNLFEALTCVADEPEGKARFVAAEGVELCLIMLRGEGNSSNKLSRAAALRLLDHATTGPGSAEVCRRLVEAGGLKTAFTLFMKTTKDHNKHKHGHGHDSQAAAASSTIEHLVAIFASLLRRLPADSAERIRTLAKFVERDYEKTARLVQLRREYAARDEAIRLQQQQAQKARKAQGKMMTAEEEAAMADEWFSRRLDAGLFTLQTLDVALAWLVAEDGGAADRIRRLLAERDETLAVVRDTIQEQIEGMDDDDGDGDAADGEGGRGEETRESREMLSTLVQFLQ</sequence>
<evidence type="ECO:0000256" key="1">
    <source>
        <dbReference type="ARBA" id="ARBA00004123"/>
    </source>
</evidence>
<dbReference type="GO" id="GO:0005681">
    <property type="term" value="C:spliceosomal complex"/>
    <property type="evidence" value="ECO:0007669"/>
    <property type="project" value="TreeGrafter"/>
</dbReference>
<reference evidence="8 9" key="1">
    <citation type="submission" date="2024-02" db="EMBL/GenBank/DDBJ databases">
        <title>De novo assembly and annotation of 12 fungi associated with fruit tree decline syndrome in Ontario, Canada.</title>
        <authorList>
            <person name="Sulman M."/>
            <person name="Ellouze W."/>
            <person name="Ilyukhin E."/>
        </authorList>
    </citation>
    <scope>NUCLEOTIDE SEQUENCE [LARGE SCALE GENOMIC DNA]</scope>
    <source>
        <strain evidence="8 9">M11/M66-122</strain>
    </source>
</reference>
<dbReference type="SUPFAM" id="SSF48371">
    <property type="entry name" value="ARM repeat"/>
    <property type="match status" value="1"/>
</dbReference>
<accession>A0AAN9UJG7</accession>
<gene>
    <name evidence="8" type="ORF">SLS62_009036</name>
</gene>
<evidence type="ECO:0000256" key="2">
    <source>
        <dbReference type="ARBA" id="ARBA00022553"/>
    </source>
</evidence>
<dbReference type="InterPro" id="IPR011989">
    <property type="entry name" value="ARM-like"/>
</dbReference>
<comment type="caution">
    <text evidence="8">The sequence shown here is derived from an EMBL/GenBank/DDBJ whole genome shotgun (WGS) entry which is preliminary data.</text>
</comment>
<name>A0AAN9UJG7_9PEZI</name>
<dbReference type="Proteomes" id="UP001320420">
    <property type="component" value="Unassembled WGS sequence"/>
</dbReference>
<dbReference type="PANTHER" id="PTHR14978">
    <property type="entry name" value="BETA-CATENIN-LIKE PROTEIN 1 NUCLEAR ASSOCIATED PROTEIN"/>
    <property type="match status" value="1"/>
</dbReference>
<feature type="compositionally biased region" description="Acidic residues" evidence="6">
    <location>
        <begin position="76"/>
        <end position="87"/>
    </location>
</feature>
<comment type="subcellular location">
    <subcellularLocation>
        <location evidence="1">Nucleus</location>
    </subcellularLocation>
</comment>
<dbReference type="InterPro" id="IPR013180">
    <property type="entry name" value="CTNNBL1_N"/>
</dbReference>
<feature type="compositionally biased region" description="Basic and acidic residues" evidence="6">
    <location>
        <begin position="646"/>
        <end position="658"/>
    </location>
</feature>
<dbReference type="GO" id="GO:0010467">
    <property type="term" value="P:gene expression"/>
    <property type="evidence" value="ECO:0007669"/>
    <property type="project" value="UniProtKB-ARBA"/>
</dbReference>
<keyword evidence="9" id="KW-1185">Reference proteome</keyword>
<evidence type="ECO:0000256" key="5">
    <source>
        <dbReference type="ARBA" id="ARBA00023242"/>
    </source>
</evidence>
<evidence type="ECO:0000259" key="7">
    <source>
        <dbReference type="SMART" id="SM01156"/>
    </source>
</evidence>
<organism evidence="8 9">
    <name type="scientific">Diatrype stigma</name>
    <dbReference type="NCBI Taxonomy" id="117547"/>
    <lineage>
        <taxon>Eukaryota</taxon>
        <taxon>Fungi</taxon>
        <taxon>Dikarya</taxon>
        <taxon>Ascomycota</taxon>
        <taxon>Pezizomycotina</taxon>
        <taxon>Sordariomycetes</taxon>
        <taxon>Xylariomycetidae</taxon>
        <taxon>Xylariales</taxon>
        <taxon>Diatrypaceae</taxon>
        <taxon>Diatrype</taxon>
    </lineage>
</organism>
<protein>
    <recommendedName>
        <fullName evidence="7">Beta-catenin-like protein 1 N-terminal domain-containing protein</fullName>
    </recommendedName>
</protein>
<dbReference type="SMART" id="SM01156">
    <property type="entry name" value="DUF1716"/>
    <property type="match status" value="1"/>
</dbReference>
<dbReference type="FunFam" id="1.25.10.10:FF:001136">
    <property type="entry name" value="Beta-catenin-like protein 1"/>
    <property type="match status" value="1"/>
</dbReference>
<evidence type="ECO:0000313" key="9">
    <source>
        <dbReference type="Proteomes" id="UP001320420"/>
    </source>
</evidence>
<keyword evidence="2" id="KW-0597">Phosphoprotein</keyword>